<dbReference type="EMBL" id="JABURA010000001">
    <property type="protein sequence ID" value="NUB92466.1"/>
    <property type="molecule type" value="Genomic_DNA"/>
</dbReference>
<dbReference type="PANTHER" id="PTHR42693:SF53">
    <property type="entry name" value="ENDO-4-O-SULFATASE"/>
    <property type="match status" value="1"/>
</dbReference>
<dbReference type="AlphaFoldDB" id="A0A8J8GMN8"/>
<gene>
    <name evidence="5" type="ORF">HT576_15745</name>
</gene>
<dbReference type="RefSeq" id="WP_174702520.1">
    <property type="nucleotide sequence ID" value="NZ_JABURA010000001.1"/>
</dbReference>
<feature type="compositionally biased region" description="Acidic residues" evidence="3">
    <location>
        <begin position="461"/>
        <end position="471"/>
    </location>
</feature>
<proteinExistence type="inferred from homology"/>
<accession>A0A8J8GMN8</accession>
<feature type="compositionally biased region" description="Basic and acidic residues" evidence="3">
    <location>
        <begin position="447"/>
        <end position="460"/>
    </location>
</feature>
<organism evidence="5 6">
    <name type="scientific">Haloterrigena gelatinilytica</name>
    <dbReference type="NCBI Taxonomy" id="2741724"/>
    <lineage>
        <taxon>Archaea</taxon>
        <taxon>Methanobacteriati</taxon>
        <taxon>Methanobacteriota</taxon>
        <taxon>Stenosarchaea group</taxon>
        <taxon>Halobacteria</taxon>
        <taxon>Halobacteriales</taxon>
        <taxon>Natrialbaceae</taxon>
        <taxon>Haloterrigena</taxon>
    </lineage>
</organism>
<dbReference type="InterPro" id="IPR000917">
    <property type="entry name" value="Sulfatase_N"/>
</dbReference>
<feature type="region of interest" description="Disordered" evidence="3">
    <location>
        <begin position="417"/>
        <end position="484"/>
    </location>
</feature>
<reference evidence="5" key="1">
    <citation type="submission" date="2020-06" db="EMBL/GenBank/DDBJ databases">
        <title>Haloterrigena sp. nov., an extremely halophilic archaeon isolated from a saline sediment.</title>
        <authorList>
            <person name="Liu B.-B."/>
        </authorList>
    </citation>
    <scope>NUCLEOTIDE SEQUENCE</scope>
    <source>
        <strain evidence="5">SYSU A121-1</strain>
    </source>
</reference>
<evidence type="ECO:0000313" key="5">
    <source>
        <dbReference type="EMBL" id="NUB92466.1"/>
    </source>
</evidence>
<dbReference type="Pfam" id="PF00884">
    <property type="entry name" value="Sulfatase"/>
    <property type="match status" value="1"/>
</dbReference>
<feature type="domain" description="Sulfatase N-terminal" evidence="4">
    <location>
        <begin position="2"/>
        <end position="341"/>
    </location>
</feature>
<sequence>MRNVVLLCLDSVRKDTFDAYARRLDGRADLSYEQCRAASSWSAPSYASMVTGALPHEHGVHTHDPHVSGIDRSATLFGDLESHRALGVSTNVFAGSPYGFDAFFDEFVDVTEAHRFPEGVDPVAVRSASDRSGPAVYLDFLRTALSHDQPLYSLANGVTGFLDTVSEDAPIPKPFDDGARAVTRTSRRLIDDTDGPFVLFGSFMEAHTPLRNLRAFDRSLRAASNAFTTADRTVWELMETPEEHREFLETRRELYGAAIDYLDRTIADFVDWVRANTARETTVVITADHGENQGYECEDGLVRHKSSLSEGLLHVPLLVVNPPEGYPETESEFVSHLELPSLLAAMARDEVVDPATDRVVAEHVGMSAGPEPPERLEYWDRLMRAAYDGSTKYVWDSLGNRREYELDRDRPCWQRRVGDESEARGETDGPSDDEPRGTVPDWATGRFETDAIESKRRALEDTDDGSTDDVDAGVQDRLEKLGYV</sequence>
<evidence type="ECO:0000256" key="3">
    <source>
        <dbReference type="SAM" id="MobiDB-lite"/>
    </source>
</evidence>
<dbReference type="InterPro" id="IPR050738">
    <property type="entry name" value="Sulfatase"/>
</dbReference>
<evidence type="ECO:0000256" key="1">
    <source>
        <dbReference type="ARBA" id="ARBA00008779"/>
    </source>
</evidence>
<evidence type="ECO:0000313" key="6">
    <source>
        <dbReference type="Proteomes" id="UP000728647"/>
    </source>
</evidence>
<keyword evidence="2 5" id="KW-0378">Hydrolase</keyword>
<feature type="compositionally biased region" description="Basic and acidic residues" evidence="3">
    <location>
        <begin position="417"/>
        <end position="427"/>
    </location>
</feature>
<dbReference type="GO" id="GO:0004065">
    <property type="term" value="F:arylsulfatase activity"/>
    <property type="evidence" value="ECO:0007669"/>
    <property type="project" value="TreeGrafter"/>
</dbReference>
<protein>
    <submittedName>
        <fullName evidence="5">Sulfatase-like hydrolase/transferase</fullName>
    </submittedName>
</protein>
<comment type="caution">
    <text evidence="5">The sequence shown here is derived from an EMBL/GenBank/DDBJ whole genome shotgun (WGS) entry which is preliminary data.</text>
</comment>
<dbReference type="InterPro" id="IPR017850">
    <property type="entry name" value="Alkaline_phosphatase_core_sf"/>
</dbReference>
<name>A0A8J8GMN8_9EURY</name>
<feature type="compositionally biased region" description="Basic and acidic residues" evidence="3">
    <location>
        <begin position="474"/>
        <end position="484"/>
    </location>
</feature>
<dbReference type="OrthoDB" id="3164at2157"/>
<dbReference type="Proteomes" id="UP000728647">
    <property type="component" value="Unassembled WGS sequence"/>
</dbReference>
<evidence type="ECO:0000256" key="2">
    <source>
        <dbReference type="ARBA" id="ARBA00022801"/>
    </source>
</evidence>
<evidence type="ECO:0000259" key="4">
    <source>
        <dbReference type="Pfam" id="PF00884"/>
    </source>
</evidence>
<dbReference type="Gene3D" id="3.40.720.10">
    <property type="entry name" value="Alkaline Phosphatase, subunit A"/>
    <property type="match status" value="2"/>
</dbReference>
<comment type="similarity">
    <text evidence="1">Belongs to the sulfatase family.</text>
</comment>
<dbReference type="SUPFAM" id="SSF53649">
    <property type="entry name" value="Alkaline phosphatase-like"/>
    <property type="match status" value="1"/>
</dbReference>
<dbReference type="PANTHER" id="PTHR42693">
    <property type="entry name" value="ARYLSULFATASE FAMILY MEMBER"/>
    <property type="match status" value="1"/>
</dbReference>